<name>A0ABQ8VKE1_9AGAR</name>
<feature type="compositionally biased region" description="Polar residues" evidence="1">
    <location>
        <begin position="252"/>
        <end position="275"/>
    </location>
</feature>
<gene>
    <name evidence="2" type="ORF">C8R41DRAFT_918127</name>
</gene>
<keyword evidence="3" id="KW-1185">Reference proteome</keyword>
<reference evidence="2" key="1">
    <citation type="submission" date="2022-08" db="EMBL/GenBank/DDBJ databases">
        <title>A Global Phylogenomic Analysis of the Shiitake Genus Lentinula.</title>
        <authorList>
            <consortium name="DOE Joint Genome Institute"/>
            <person name="Sierra-Patev S."/>
            <person name="Min B."/>
            <person name="Naranjo-Ortiz M."/>
            <person name="Looney B."/>
            <person name="Konkel Z."/>
            <person name="Slot J.C."/>
            <person name="Sakamoto Y."/>
            <person name="Steenwyk J.L."/>
            <person name="Rokas A."/>
            <person name="Carro J."/>
            <person name="Camarero S."/>
            <person name="Ferreira P."/>
            <person name="Molpeceres G."/>
            <person name="Ruiz-Duenas F.J."/>
            <person name="Serrano A."/>
            <person name="Henrissat B."/>
            <person name="Drula E."/>
            <person name="Hughes K.W."/>
            <person name="Mata J.L."/>
            <person name="Ishikawa N.K."/>
            <person name="Vargas-Isla R."/>
            <person name="Ushijima S."/>
            <person name="Smith C.A."/>
            <person name="Ahrendt S."/>
            <person name="Andreopoulos W."/>
            <person name="He G."/>
            <person name="Labutti K."/>
            <person name="Lipzen A."/>
            <person name="Ng V."/>
            <person name="Riley R."/>
            <person name="Sandor L."/>
            <person name="Barry K."/>
            <person name="Martinez A.T."/>
            <person name="Xiao Y."/>
            <person name="Gibbons J.G."/>
            <person name="Terashima K."/>
            <person name="Grigoriev I.V."/>
            <person name="Hibbett D.S."/>
        </authorList>
    </citation>
    <scope>NUCLEOTIDE SEQUENCE</scope>
    <source>
        <strain evidence="2">RHP3577 ss4</strain>
    </source>
</reference>
<protein>
    <submittedName>
        <fullName evidence="2">Uncharacterized protein</fullName>
    </submittedName>
</protein>
<accession>A0ABQ8VKE1</accession>
<sequence length="584" mass="63947">MAEAAHVQCAAAVRLLSILVKGLPDHVPLASTESRISEIFKKVPEPLPTADPDEHWTTFNRHMDLLYGNDVRGADGKLLNITRGPFGLDLVVGYIQSAVNAGHLLWEAASPKFARLVTGVQNISKDPPVRAKTPPRMTIEEVHDEEAPAPTIQKSQHMKAKTSTSKESVLGKSSAKRKKTTASGVDVWADTLSADDAEYILPKHSRIQEDSESEVFDSNNEEIISATERGKELKERSKKRAARGAEQRDTKTTQLGKNKVLSINSGPESNGQSAQHKVDTEEAREQAKGARRGPSNASMQHFHEPVAVMDKKKGARWEFKCRYCECIERTVKGPKVSFDDEGKLPKLNNLATHSNECRGKSKPQERSDEGNRMEQSTAEGLNLKCSADLIRNYLKDGELNPEALTTKRGFLRLFAAWILDEDLPWTTGEAPSLCLFFNHSTSTLPEAMEEDQQFEYSTLYTGDGQPVQVLTPCRGQPPVVAPARGWSITRIDSPILQAIARRTGKQPQCRAASNSPHDPPPHFDLDAGDHDDQDPPVDPDDPGADNNHDNLDDHSGGLPRGEPGDLSGPGGPSGSRSPNSPDIC</sequence>
<proteinExistence type="predicted"/>
<feature type="compositionally biased region" description="Basic and acidic residues" evidence="1">
    <location>
        <begin position="276"/>
        <end position="288"/>
    </location>
</feature>
<feature type="compositionally biased region" description="Basic and acidic residues" evidence="1">
    <location>
        <begin position="355"/>
        <end position="372"/>
    </location>
</feature>
<feature type="compositionally biased region" description="Basic and acidic residues" evidence="1">
    <location>
        <begin position="519"/>
        <end position="530"/>
    </location>
</feature>
<evidence type="ECO:0000256" key="1">
    <source>
        <dbReference type="SAM" id="MobiDB-lite"/>
    </source>
</evidence>
<feature type="region of interest" description="Disordered" evidence="1">
    <location>
        <begin position="502"/>
        <end position="584"/>
    </location>
</feature>
<evidence type="ECO:0000313" key="2">
    <source>
        <dbReference type="EMBL" id="KAJ4496864.1"/>
    </source>
</evidence>
<organism evidence="2 3">
    <name type="scientific">Lentinula lateritia</name>
    <dbReference type="NCBI Taxonomy" id="40482"/>
    <lineage>
        <taxon>Eukaryota</taxon>
        <taxon>Fungi</taxon>
        <taxon>Dikarya</taxon>
        <taxon>Basidiomycota</taxon>
        <taxon>Agaricomycotina</taxon>
        <taxon>Agaricomycetes</taxon>
        <taxon>Agaricomycetidae</taxon>
        <taxon>Agaricales</taxon>
        <taxon>Marasmiineae</taxon>
        <taxon>Omphalotaceae</taxon>
        <taxon>Lentinula</taxon>
    </lineage>
</organism>
<feature type="region of interest" description="Disordered" evidence="1">
    <location>
        <begin position="142"/>
        <end position="182"/>
    </location>
</feature>
<feature type="compositionally biased region" description="Low complexity" evidence="1">
    <location>
        <begin position="574"/>
        <end position="584"/>
    </location>
</feature>
<feature type="compositionally biased region" description="Acidic residues" evidence="1">
    <location>
        <begin position="531"/>
        <end position="543"/>
    </location>
</feature>
<dbReference type="Proteomes" id="UP001150217">
    <property type="component" value="Unassembled WGS sequence"/>
</dbReference>
<feature type="compositionally biased region" description="Basic and acidic residues" evidence="1">
    <location>
        <begin position="546"/>
        <end position="555"/>
    </location>
</feature>
<dbReference type="EMBL" id="JANVFT010000025">
    <property type="protein sequence ID" value="KAJ4496864.1"/>
    <property type="molecule type" value="Genomic_DNA"/>
</dbReference>
<feature type="region of interest" description="Disordered" evidence="1">
    <location>
        <begin position="209"/>
        <end position="300"/>
    </location>
</feature>
<feature type="compositionally biased region" description="Basic and acidic residues" evidence="1">
    <location>
        <begin position="335"/>
        <end position="344"/>
    </location>
</feature>
<evidence type="ECO:0000313" key="3">
    <source>
        <dbReference type="Proteomes" id="UP001150217"/>
    </source>
</evidence>
<comment type="caution">
    <text evidence="2">The sequence shown here is derived from an EMBL/GenBank/DDBJ whole genome shotgun (WGS) entry which is preliminary data.</text>
</comment>
<feature type="region of interest" description="Disordered" evidence="1">
    <location>
        <begin position="335"/>
        <end position="378"/>
    </location>
</feature>